<dbReference type="EMBL" id="JAENGY010001718">
    <property type="protein sequence ID" value="KAG6947364.1"/>
    <property type="molecule type" value="Genomic_DNA"/>
</dbReference>
<gene>
    <name evidence="1" type="ORF">JG688_00015584</name>
</gene>
<evidence type="ECO:0000313" key="2">
    <source>
        <dbReference type="Proteomes" id="UP000709295"/>
    </source>
</evidence>
<accession>A0A8J5MCW0</accession>
<sequence length="60" mass="6668">MPGCTIRIRVVAAKLVLSIPDSRHERFRTLLVEGELDIQFDGYNGAAVFGRGHDLEALDK</sequence>
<protein>
    <submittedName>
        <fullName evidence="1">Uncharacterized protein</fullName>
    </submittedName>
</protein>
<organism evidence="1 2">
    <name type="scientific">Phytophthora aleatoria</name>
    <dbReference type="NCBI Taxonomy" id="2496075"/>
    <lineage>
        <taxon>Eukaryota</taxon>
        <taxon>Sar</taxon>
        <taxon>Stramenopiles</taxon>
        <taxon>Oomycota</taxon>
        <taxon>Peronosporomycetes</taxon>
        <taxon>Peronosporales</taxon>
        <taxon>Peronosporaceae</taxon>
        <taxon>Phytophthora</taxon>
    </lineage>
</organism>
<proteinExistence type="predicted"/>
<comment type="caution">
    <text evidence="1">The sequence shown here is derived from an EMBL/GenBank/DDBJ whole genome shotgun (WGS) entry which is preliminary data.</text>
</comment>
<dbReference type="AlphaFoldDB" id="A0A8J5MCW0"/>
<name>A0A8J5MCW0_9STRA</name>
<keyword evidence="2" id="KW-1185">Reference proteome</keyword>
<dbReference type="Proteomes" id="UP000709295">
    <property type="component" value="Unassembled WGS sequence"/>
</dbReference>
<evidence type="ECO:0000313" key="1">
    <source>
        <dbReference type="EMBL" id="KAG6947364.1"/>
    </source>
</evidence>
<reference evidence="1" key="1">
    <citation type="submission" date="2021-01" db="EMBL/GenBank/DDBJ databases">
        <title>Phytophthora aleatoria, a newly-described species from Pinus radiata is distinct from Phytophthora cactorum isolates based on comparative genomics.</title>
        <authorList>
            <person name="Mcdougal R."/>
            <person name="Panda P."/>
            <person name="Williams N."/>
            <person name="Studholme D.J."/>
        </authorList>
    </citation>
    <scope>NUCLEOTIDE SEQUENCE</scope>
    <source>
        <strain evidence="1">NZFS 4037</strain>
    </source>
</reference>